<proteinExistence type="inferred from homology"/>
<dbReference type="Pfam" id="PF01845">
    <property type="entry name" value="CcdB"/>
    <property type="match status" value="1"/>
</dbReference>
<evidence type="ECO:0000256" key="2">
    <source>
        <dbReference type="ARBA" id="ARBA00015075"/>
    </source>
</evidence>
<dbReference type="InterPro" id="IPR011067">
    <property type="entry name" value="Plasmid_toxin/cell-grow_inhib"/>
</dbReference>
<keyword evidence="3" id="KW-0678">Repressor</keyword>
<keyword evidence="9" id="KW-1185">Reference proteome</keyword>
<protein>
    <recommendedName>
        <fullName evidence="2">Toxin CcdB</fullName>
    </recommendedName>
    <alternativeName>
        <fullName evidence="7">Cytotoxic protein CcdB</fullName>
    </alternativeName>
    <alternativeName>
        <fullName evidence="6">Protein LetD</fullName>
    </alternativeName>
</protein>
<evidence type="ECO:0000313" key="8">
    <source>
        <dbReference type="EMBL" id="SDY56709.1"/>
    </source>
</evidence>
<dbReference type="SUPFAM" id="SSF50118">
    <property type="entry name" value="Cell growth inhibitor/plasmid maintenance toxic component"/>
    <property type="match status" value="1"/>
</dbReference>
<name>A0A1H3KXH9_9PROT</name>
<organism evidence="8 9">
    <name type="scientific">Nitrosomonas halophila</name>
    <dbReference type="NCBI Taxonomy" id="44576"/>
    <lineage>
        <taxon>Bacteria</taxon>
        <taxon>Pseudomonadati</taxon>
        <taxon>Pseudomonadota</taxon>
        <taxon>Betaproteobacteria</taxon>
        <taxon>Nitrosomonadales</taxon>
        <taxon>Nitrosomonadaceae</taxon>
        <taxon>Nitrosomonas</taxon>
    </lineage>
</organism>
<keyword evidence="4" id="KW-0805">Transcription regulation</keyword>
<dbReference type="AlphaFoldDB" id="A0A1H3KXH9"/>
<dbReference type="GO" id="GO:0008657">
    <property type="term" value="F:DNA topoisomerase type II (double strand cut, ATP-hydrolyzing) inhibitor activity"/>
    <property type="evidence" value="ECO:0007669"/>
    <property type="project" value="InterPro"/>
</dbReference>
<evidence type="ECO:0000256" key="5">
    <source>
        <dbReference type="ARBA" id="ARBA00023163"/>
    </source>
</evidence>
<evidence type="ECO:0000256" key="4">
    <source>
        <dbReference type="ARBA" id="ARBA00023015"/>
    </source>
</evidence>
<dbReference type="EMBL" id="FNOY01000043">
    <property type="protein sequence ID" value="SDY56709.1"/>
    <property type="molecule type" value="Genomic_DNA"/>
</dbReference>
<evidence type="ECO:0000256" key="3">
    <source>
        <dbReference type="ARBA" id="ARBA00022491"/>
    </source>
</evidence>
<reference evidence="8 9" key="1">
    <citation type="submission" date="2016-10" db="EMBL/GenBank/DDBJ databases">
        <authorList>
            <person name="de Groot N.N."/>
        </authorList>
    </citation>
    <scope>NUCLEOTIDE SEQUENCE [LARGE SCALE GENOMIC DNA]</scope>
    <source>
        <strain evidence="8 9">Nm1</strain>
    </source>
</reference>
<evidence type="ECO:0000256" key="1">
    <source>
        <dbReference type="ARBA" id="ARBA00005230"/>
    </source>
</evidence>
<dbReference type="GO" id="GO:0006276">
    <property type="term" value="P:plasmid maintenance"/>
    <property type="evidence" value="ECO:0007669"/>
    <property type="project" value="InterPro"/>
</dbReference>
<sequence>MAQFKVYENPNNVTRRIYPYLLDIQSNVLDSLRTTIVIPLCPADLAGKAAITKLCPILEIENKSFIALTQQIAGIDRKFLGEEIGDLSRYRSEIVAALDFIVSGI</sequence>
<dbReference type="OrthoDB" id="9813510at2"/>
<dbReference type="InterPro" id="IPR002712">
    <property type="entry name" value="CcdB"/>
</dbReference>
<dbReference type="RefSeq" id="WP_090414839.1">
    <property type="nucleotide sequence ID" value="NZ_FNOY01000043.1"/>
</dbReference>
<dbReference type="STRING" id="44576.SAMN05421881_104326"/>
<gene>
    <name evidence="8" type="ORF">SAMN05421881_104326</name>
</gene>
<accession>A0A1H3KXH9</accession>
<keyword evidence="5" id="KW-0804">Transcription</keyword>
<evidence type="ECO:0000256" key="6">
    <source>
        <dbReference type="ARBA" id="ARBA00029628"/>
    </source>
</evidence>
<evidence type="ECO:0000313" key="9">
    <source>
        <dbReference type="Proteomes" id="UP000198640"/>
    </source>
</evidence>
<evidence type="ECO:0000256" key="7">
    <source>
        <dbReference type="ARBA" id="ARBA00033135"/>
    </source>
</evidence>
<comment type="similarity">
    <text evidence="1">Belongs to the CcdB toxin family.</text>
</comment>
<dbReference type="Proteomes" id="UP000198640">
    <property type="component" value="Unassembled WGS sequence"/>
</dbReference>
<dbReference type="Gene3D" id="2.30.30.110">
    <property type="match status" value="1"/>
</dbReference>